<dbReference type="EMBL" id="CAJVRC010000865">
    <property type="protein sequence ID" value="CAG8899453.1"/>
    <property type="molecule type" value="Genomic_DNA"/>
</dbReference>
<dbReference type="InterPro" id="IPR006094">
    <property type="entry name" value="Oxid_FAD_bind_N"/>
</dbReference>
<evidence type="ECO:0000313" key="5">
    <source>
        <dbReference type="EMBL" id="CAG8899453.1"/>
    </source>
</evidence>
<accession>A0A9W4KHI5</accession>
<dbReference type="Pfam" id="PF01565">
    <property type="entry name" value="FAD_binding_4"/>
    <property type="match status" value="1"/>
</dbReference>
<reference evidence="5" key="1">
    <citation type="submission" date="2021-07" db="EMBL/GenBank/DDBJ databases">
        <authorList>
            <person name="Branca A.L. A."/>
        </authorList>
    </citation>
    <scope>NUCLEOTIDE SEQUENCE</scope>
</reference>
<dbReference type="Pfam" id="PF08031">
    <property type="entry name" value="BBE"/>
    <property type="match status" value="1"/>
</dbReference>
<evidence type="ECO:0000313" key="6">
    <source>
        <dbReference type="Proteomes" id="UP001154252"/>
    </source>
</evidence>
<dbReference type="InterPro" id="IPR016166">
    <property type="entry name" value="FAD-bd_PCMH"/>
</dbReference>
<name>A0A9W4KHI5_9EURO</name>
<dbReference type="PROSITE" id="PS51387">
    <property type="entry name" value="FAD_PCMH"/>
    <property type="match status" value="1"/>
</dbReference>
<dbReference type="AlphaFoldDB" id="A0A9W4KHI5"/>
<dbReference type="Proteomes" id="UP001154252">
    <property type="component" value="Unassembled WGS sequence"/>
</dbReference>
<dbReference type="InterPro" id="IPR012951">
    <property type="entry name" value="BBE"/>
</dbReference>
<dbReference type="InterPro" id="IPR016169">
    <property type="entry name" value="FAD-bd_PCMH_sub2"/>
</dbReference>
<evidence type="ECO:0000259" key="4">
    <source>
        <dbReference type="PROSITE" id="PS51387"/>
    </source>
</evidence>
<dbReference type="OrthoDB" id="9983560at2759"/>
<dbReference type="InterPro" id="IPR050432">
    <property type="entry name" value="FAD-linked_Oxidoreductases_BP"/>
</dbReference>
<organism evidence="5 6">
    <name type="scientific">Penicillium egyptiacum</name>
    <dbReference type="NCBI Taxonomy" id="1303716"/>
    <lineage>
        <taxon>Eukaryota</taxon>
        <taxon>Fungi</taxon>
        <taxon>Dikarya</taxon>
        <taxon>Ascomycota</taxon>
        <taxon>Pezizomycotina</taxon>
        <taxon>Eurotiomycetes</taxon>
        <taxon>Eurotiomycetidae</taxon>
        <taxon>Eurotiales</taxon>
        <taxon>Aspergillaceae</taxon>
        <taxon>Penicillium</taxon>
    </lineage>
</organism>
<evidence type="ECO:0000256" key="2">
    <source>
        <dbReference type="ARBA" id="ARBA00023002"/>
    </source>
</evidence>
<comment type="similarity">
    <text evidence="1">Belongs to the oxygen-dependent FAD-linked oxidoreductase family.</text>
</comment>
<dbReference type="InterPro" id="IPR036318">
    <property type="entry name" value="FAD-bd_PCMH-like_sf"/>
</dbReference>
<dbReference type="SUPFAM" id="SSF56176">
    <property type="entry name" value="FAD-binding/transporter-associated domain-like"/>
    <property type="match status" value="1"/>
</dbReference>
<comment type="caution">
    <text evidence="5">The sequence shown here is derived from an EMBL/GenBank/DDBJ whole genome shotgun (WGS) entry which is preliminary data.</text>
</comment>
<protein>
    <recommendedName>
        <fullName evidence="4">FAD-binding PCMH-type domain-containing protein</fullName>
    </recommendedName>
</protein>
<dbReference type="GO" id="GO:0016491">
    <property type="term" value="F:oxidoreductase activity"/>
    <property type="evidence" value="ECO:0007669"/>
    <property type="project" value="UniProtKB-KW"/>
</dbReference>
<sequence>MKLLLNLSLVGLALGSPDSSRDCRCRPHQSCWPADQEWAALNSSVQGNLQPVQPVAAPCHKGNKEACTAITEQWTNSTWRASQPGAVQWENWEAWPERNESCLLETPQTACGQGRISLYSILAKSASHIQEGVRFAKRHNLRLAIRNSGHDFVGRSTAPDSLQIFTYWMKDIRFSDEFKPAGAPKSEGSAVTIAAGVNLMELYAAVGKEGRAVVAGTSHTVGAAGGYIQGGGHSLLGPWKGMSTDNVLEYRVVTASGNLVTANSYHNSDLFWALRGGGGGTFGVVVSVTLRTFDDAPTTMVNLNISTVARHPGFWEAMTDFHAAIPSLNDAGAGGYYFIIPDMPFNRTLVSTLSILLFFPNQTDIAKTDRLFAPLRSKLNATAGVMAQYTSTLFPSTRQVFSGLFIRGTDSTGKTVILGSRLFSRDLLVSPDGPEHLVNAWKKLEFNPGDTITGHIVAGGAVAKNSETVDSALNPAWRKAVTHMDFARSWAPNATLAQQQAVIRNLTEVDMPILKAVEGCKMGSYMNEANAYEPDFQKEFWGSNYLRLYEIKQKWDPNGLFIARKGVGSEDWDDAGLCRINRK</sequence>
<proteinExistence type="inferred from homology"/>
<keyword evidence="3" id="KW-0732">Signal</keyword>
<feature type="signal peptide" evidence="3">
    <location>
        <begin position="1"/>
        <end position="15"/>
    </location>
</feature>
<evidence type="ECO:0000256" key="3">
    <source>
        <dbReference type="SAM" id="SignalP"/>
    </source>
</evidence>
<keyword evidence="2" id="KW-0560">Oxidoreductase</keyword>
<keyword evidence="6" id="KW-1185">Reference proteome</keyword>
<evidence type="ECO:0000256" key="1">
    <source>
        <dbReference type="ARBA" id="ARBA00005466"/>
    </source>
</evidence>
<gene>
    <name evidence="5" type="ORF">PEGY_LOCUS5700</name>
</gene>
<dbReference type="GO" id="GO:0071949">
    <property type="term" value="F:FAD binding"/>
    <property type="evidence" value="ECO:0007669"/>
    <property type="project" value="InterPro"/>
</dbReference>
<dbReference type="Gene3D" id="3.30.465.10">
    <property type="match status" value="2"/>
</dbReference>
<dbReference type="PANTHER" id="PTHR13878">
    <property type="entry name" value="GULONOLACTONE OXIDASE"/>
    <property type="match status" value="1"/>
</dbReference>
<dbReference type="PANTHER" id="PTHR13878:SF155">
    <property type="entry name" value="ALCOHOL OXIDASE, PUTATIVE (AFU_ORTHOLOGUE AFUA_4G00430)-RELATED"/>
    <property type="match status" value="1"/>
</dbReference>
<feature type="chain" id="PRO_5040785929" description="FAD-binding PCMH-type domain-containing protein" evidence="3">
    <location>
        <begin position="16"/>
        <end position="583"/>
    </location>
</feature>
<feature type="domain" description="FAD-binding PCMH-type" evidence="4">
    <location>
        <begin position="111"/>
        <end position="295"/>
    </location>
</feature>